<dbReference type="EMBL" id="JAWMWH010000001">
    <property type="protein sequence ID" value="MEJ6400108.1"/>
    <property type="molecule type" value="Genomic_DNA"/>
</dbReference>
<dbReference type="SUPFAM" id="SSF46689">
    <property type="entry name" value="Homeodomain-like"/>
    <property type="match status" value="1"/>
</dbReference>
<dbReference type="InterPro" id="IPR009057">
    <property type="entry name" value="Homeodomain-like_sf"/>
</dbReference>
<proteinExistence type="predicted"/>
<comment type="caution">
    <text evidence="1">The sequence shown here is derived from an EMBL/GenBank/DDBJ whole genome shotgun (WGS) entry which is preliminary data.</text>
</comment>
<name>A0ABU8SKX8_9LACO</name>
<keyword evidence="2" id="KW-1185">Reference proteome</keyword>
<evidence type="ECO:0000313" key="1">
    <source>
        <dbReference type="EMBL" id="MEJ6400108.1"/>
    </source>
</evidence>
<accession>A0ABU8SKX8</accession>
<dbReference type="RefSeq" id="WP_339959928.1">
    <property type="nucleotide sequence ID" value="NZ_JAWMWH010000001.1"/>
</dbReference>
<evidence type="ECO:0000313" key="2">
    <source>
        <dbReference type="Proteomes" id="UP001370590"/>
    </source>
</evidence>
<dbReference type="Proteomes" id="UP001370590">
    <property type="component" value="Unassembled WGS sequence"/>
</dbReference>
<sequence length="198" mass="22869">MPTKTFTNLNQTKQDAVFNALLNEFSQYKLSEAQVARIIKDCDIARGSFYKYFGDITDSYNYTLKRVLDKVHFDVFTMIKHETNNTLDSFYQATANFIDEINHSKYREFYRMYVAYNQYDLKAPSFDYHQLAKDALIMYVNGQQIDDLNSIAVIYKTATDASHNVIRAVLLGADQSEELNDLKTLFKVLSLGVVKESV</sequence>
<reference evidence="1 2" key="1">
    <citation type="submission" date="2023-10" db="EMBL/GenBank/DDBJ databases">
        <title>Nicoliella lavandulae sp. nov. isolated from Lavandula angustifolia flowers.</title>
        <authorList>
            <person name="Alcantara C."/>
            <person name="Zuniga M."/>
            <person name="Landete J.M."/>
            <person name="Monedero V."/>
        </authorList>
    </citation>
    <scope>NUCLEOTIDE SEQUENCE [LARGE SCALE GENOMIC DNA]</scope>
    <source>
        <strain evidence="1 2">Es01</strain>
    </source>
</reference>
<protein>
    <submittedName>
        <fullName evidence="1">TetR/AcrR family transcriptional regulator</fullName>
    </submittedName>
</protein>
<gene>
    <name evidence="1" type="ORF">R4146_02795</name>
</gene>
<dbReference type="Gene3D" id="1.10.357.10">
    <property type="entry name" value="Tetracycline Repressor, domain 2"/>
    <property type="match status" value="1"/>
</dbReference>
<organism evidence="1 2">
    <name type="scientific">Nicoliella lavandulae</name>
    <dbReference type="NCBI Taxonomy" id="3082954"/>
    <lineage>
        <taxon>Bacteria</taxon>
        <taxon>Bacillati</taxon>
        <taxon>Bacillota</taxon>
        <taxon>Bacilli</taxon>
        <taxon>Lactobacillales</taxon>
        <taxon>Lactobacillaceae</taxon>
        <taxon>Nicoliella</taxon>
    </lineage>
</organism>